<dbReference type="InterPro" id="IPR007791">
    <property type="entry name" value="DjlA_N"/>
</dbReference>
<dbReference type="EMBL" id="CP011390">
    <property type="protein sequence ID" value="ANE52776.1"/>
    <property type="molecule type" value="Genomic_DNA"/>
</dbReference>
<dbReference type="SUPFAM" id="SSF158682">
    <property type="entry name" value="TerB-like"/>
    <property type="match status" value="1"/>
</dbReference>
<dbReference type="STRING" id="1492898.SY85_22150"/>
<reference evidence="3" key="1">
    <citation type="submission" date="2015-01" db="EMBL/GenBank/DDBJ databases">
        <title>Flavisolibacter sp./LCS9/ whole genome sequencing.</title>
        <authorList>
            <person name="Kim M.K."/>
            <person name="Srinivasan S."/>
            <person name="Lee J.-J."/>
        </authorList>
    </citation>
    <scope>NUCLEOTIDE SEQUENCE [LARGE SCALE GENOMIC DNA]</scope>
    <source>
        <strain evidence="3">LCS9</strain>
    </source>
</reference>
<dbReference type="Pfam" id="PF05099">
    <property type="entry name" value="TerB"/>
    <property type="match status" value="1"/>
</dbReference>
<evidence type="ECO:0000259" key="1">
    <source>
        <dbReference type="Pfam" id="PF05099"/>
    </source>
</evidence>
<dbReference type="InterPro" id="IPR029024">
    <property type="entry name" value="TerB-like"/>
</dbReference>
<keyword evidence="3" id="KW-1185">Reference proteome</keyword>
<organism evidence="2 3">
    <name type="scientific">Flavisolibacter tropicus</name>
    <dbReference type="NCBI Taxonomy" id="1492898"/>
    <lineage>
        <taxon>Bacteria</taxon>
        <taxon>Pseudomonadati</taxon>
        <taxon>Bacteroidota</taxon>
        <taxon>Chitinophagia</taxon>
        <taxon>Chitinophagales</taxon>
        <taxon>Chitinophagaceae</taxon>
        <taxon>Flavisolibacter</taxon>
    </lineage>
</organism>
<sequence>MEQGTPTILEGYSDMEKGAYLGAIASLATADRSATEEELAYIEALCEGAELSEEQKGLIQKAAMEPMADDDLKRCLDVLKNSDLRFSLVSDLIAFAGADQNYSEEEKQNVEKVANYLGVNQQQFSLLDQFTKKAVQEAPAQAQALQDGATQPQNFLGGLGFGDKLKNAGINTNGLLKGALAVMGPIILAQLFRGGRRGGGMMGGGSTGGGLGGMMGGGLLGGLLAGGGRGMGGGLFDMLGGGRGFGNAGGMLGRILGGGRF</sequence>
<evidence type="ECO:0000313" key="3">
    <source>
        <dbReference type="Proteomes" id="UP000077177"/>
    </source>
</evidence>
<dbReference type="Proteomes" id="UP000077177">
    <property type="component" value="Chromosome"/>
</dbReference>
<proteinExistence type="predicted"/>
<protein>
    <recommendedName>
        <fullName evidence="1">Co-chaperone DjlA N-terminal domain-containing protein</fullName>
    </recommendedName>
</protein>
<dbReference type="OrthoDB" id="966148at2"/>
<dbReference type="CDD" id="cd07177">
    <property type="entry name" value="terB_like"/>
    <property type="match status" value="1"/>
</dbReference>
<dbReference type="KEGG" id="fla:SY85_22150"/>
<reference evidence="2 3" key="2">
    <citation type="journal article" date="2016" name="Int. J. Syst. Evol. Microbiol.">
        <title>Flavisolibacter tropicus sp. nov., isolated from tropical soil.</title>
        <authorList>
            <person name="Lee J.J."/>
            <person name="Kang M.S."/>
            <person name="Kim G.S."/>
            <person name="Lee C.S."/>
            <person name="Lim S."/>
            <person name="Lee J."/>
            <person name="Roh S.H."/>
            <person name="Kang H."/>
            <person name="Ha J.M."/>
            <person name="Bae S."/>
            <person name="Jung H.Y."/>
            <person name="Kim M.K."/>
        </authorList>
    </citation>
    <scope>NUCLEOTIDE SEQUENCE [LARGE SCALE GENOMIC DNA]</scope>
    <source>
        <strain evidence="2 3">LCS9</strain>
    </source>
</reference>
<evidence type="ECO:0000313" key="2">
    <source>
        <dbReference type="EMBL" id="ANE52776.1"/>
    </source>
</evidence>
<dbReference type="Gene3D" id="1.10.3680.10">
    <property type="entry name" value="TerB-like"/>
    <property type="match status" value="1"/>
</dbReference>
<gene>
    <name evidence="2" type="ORF">SY85_22150</name>
</gene>
<feature type="domain" description="Co-chaperone DjlA N-terminal" evidence="1">
    <location>
        <begin position="23"/>
        <end position="127"/>
    </location>
</feature>
<name>A0A172U0J2_9BACT</name>
<accession>A0A172U0J2</accession>
<dbReference type="AlphaFoldDB" id="A0A172U0J2"/>
<dbReference type="RefSeq" id="WP_066407842.1">
    <property type="nucleotide sequence ID" value="NZ_CP011390.1"/>
</dbReference>